<feature type="signal peptide" evidence="1">
    <location>
        <begin position="1"/>
        <end position="24"/>
    </location>
</feature>
<evidence type="ECO:0000313" key="3">
    <source>
        <dbReference type="Proteomes" id="UP000199024"/>
    </source>
</evidence>
<reference evidence="2 3" key="1">
    <citation type="submission" date="2016-10" db="EMBL/GenBank/DDBJ databases">
        <authorList>
            <person name="de Groot N.N."/>
        </authorList>
    </citation>
    <scope>NUCLEOTIDE SEQUENCE [LARGE SCALE GENOMIC DNA]</scope>
    <source>
        <strain evidence="2 3">DSM 21001</strain>
    </source>
</reference>
<organism evidence="2 3">
    <name type="scientific">Granulicella pectinivorans</name>
    <dbReference type="NCBI Taxonomy" id="474950"/>
    <lineage>
        <taxon>Bacteria</taxon>
        <taxon>Pseudomonadati</taxon>
        <taxon>Acidobacteriota</taxon>
        <taxon>Terriglobia</taxon>
        <taxon>Terriglobales</taxon>
        <taxon>Acidobacteriaceae</taxon>
        <taxon>Granulicella</taxon>
    </lineage>
</organism>
<dbReference type="RefSeq" id="WP_089838258.1">
    <property type="nucleotide sequence ID" value="NZ_FOZL01000001.1"/>
</dbReference>
<gene>
    <name evidence="2" type="ORF">SAMN05421771_1616</name>
</gene>
<evidence type="ECO:0000256" key="1">
    <source>
        <dbReference type="SAM" id="SignalP"/>
    </source>
</evidence>
<accession>A0A1I6M0V3</accession>
<dbReference type="Proteomes" id="UP000199024">
    <property type="component" value="Unassembled WGS sequence"/>
</dbReference>
<evidence type="ECO:0000313" key="2">
    <source>
        <dbReference type="EMBL" id="SFS09258.1"/>
    </source>
</evidence>
<keyword evidence="3" id="KW-1185">Reference proteome</keyword>
<dbReference type="EMBL" id="FOZL01000001">
    <property type="protein sequence ID" value="SFS09258.1"/>
    <property type="molecule type" value="Genomic_DNA"/>
</dbReference>
<dbReference type="OrthoDB" id="121988at2"/>
<dbReference type="AlphaFoldDB" id="A0A1I6M0V3"/>
<sequence length="133" mass="13982">MNVRTLVVAGLLMVAPAVTLPAGAQDNIAPKGVSQATGSAKTYPVDQVVTASVHDAWLLSGKNEDAFFDIVQQLAGISASKRGLTLPDDAAAGRRMGNYIKTQAKLDHDQLLYVIVDKAVRMVGKPNPTVAAK</sequence>
<keyword evidence="1" id="KW-0732">Signal</keyword>
<protein>
    <submittedName>
        <fullName evidence="2">Uncharacterized protein</fullName>
    </submittedName>
</protein>
<feature type="chain" id="PRO_5011453869" evidence="1">
    <location>
        <begin position="25"/>
        <end position="133"/>
    </location>
</feature>
<name>A0A1I6M0V3_9BACT</name>
<proteinExistence type="predicted"/>
<dbReference type="STRING" id="474950.SAMN05421771_1616"/>